<dbReference type="GO" id="GO:0006281">
    <property type="term" value="P:DNA repair"/>
    <property type="evidence" value="ECO:0007669"/>
    <property type="project" value="UniProtKB-KW"/>
</dbReference>
<dbReference type="Gene3D" id="3.30.40.10">
    <property type="entry name" value="Zinc/RING finger domain, C3HC4 (zinc finger)"/>
    <property type="match status" value="2"/>
</dbReference>
<keyword evidence="5" id="KW-0234">DNA repair</keyword>
<dbReference type="InterPro" id="IPR036531">
    <property type="entry name" value="Rbsn_Rab-bd_sf"/>
</dbReference>
<dbReference type="InterPro" id="IPR013087">
    <property type="entry name" value="Znf_C2H2_type"/>
</dbReference>
<accession>A0AAV5QTG7</accession>
<keyword evidence="4" id="KW-0862">Zinc</keyword>
<keyword evidence="1" id="KW-0479">Metal-binding</keyword>
<dbReference type="SUPFAM" id="SSF57903">
    <property type="entry name" value="FYVE/PHD zinc finger"/>
    <property type="match status" value="2"/>
</dbReference>
<keyword evidence="2" id="KW-0227">DNA damage</keyword>
<feature type="compositionally biased region" description="Low complexity" evidence="7">
    <location>
        <begin position="597"/>
        <end position="617"/>
    </location>
</feature>
<dbReference type="InterPro" id="IPR000306">
    <property type="entry name" value="Znf_FYVE"/>
</dbReference>
<evidence type="ECO:0000313" key="9">
    <source>
        <dbReference type="EMBL" id="GMM38172.1"/>
    </source>
</evidence>
<reference evidence="9 10" key="1">
    <citation type="journal article" date="2023" name="Elife">
        <title>Identification of key yeast species and microbe-microbe interactions impacting larval growth of Drosophila in the wild.</title>
        <authorList>
            <person name="Mure A."/>
            <person name="Sugiura Y."/>
            <person name="Maeda R."/>
            <person name="Honda K."/>
            <person name="Sakurai N."/>
            <person name="Takahashi Y."/>
            <person name="Watada M."/>
            <person name="Katoh T."/>
            <person name="Gotoh A."/>
            <person name="Gotoh Y."/>
            <person name="Taniguchi I."/>
            <person name="Nakamura K."/>
            <person name="Hayashi T."/>
            <person name="Katayama T."/>
            <person name="Uemura T."/>
            <person name="Hattori Y."/>
        </authorList>
    </citation>
    <scope>NUCLEOTIDE SEQUENCE [LARGE SCALE GENOMIC DNA]</scope>
    <source>
        <strain evidence="9 10">SC-9</strain>
    </source>
</reference>
<protein>
    <submittedName>
        <fullName evidence="9">Pep7 protein</fullName>
    </submittedName>
</protein>
<feature type="compositionally biased region" description="Polar residues" evidence="7">
    <location>
        <begin position="156"/>
        <end position="173"/>
    </location>
</feature>
<dbReference type="GO" id="GO:0008270">
    <property type="term" value="F:zinc ion binding"/>
    <property type="evidence" value="ECO:0007669"/>
    <property type="project" value="UniProtKB-KW"/>
</dbReference>
<dbReference type="GeneID" id="90076161"/>
<dbReference type="InterPro" id="IPR011011">
    <property type="entry name" value="Znf_FYVE_PHD"/>
</dbReference>
<dbReference type="AlphaFoldDB" id="A0AAV5QTG7"/>
<feature type="region of interest" description="Disordered" evidence="7">
    <location>
        <begin position="592"/>
        <end position="617"/>
    </location>
</feature>
<dbReference type="InterPro" id="IPR017455">
    <property type="entry name" value="Znf_FYVE-rel"/>
</dbReference>
<evidence type="ECO:0000259" key="8">
    <source>
        <dbReference type="PROSITE" id="PS50178"/>
    </source>
</evidence>
<dbReference type="Gene3D" id="4.10.860.20">
    <property type="entry name" value="Rabenosyn, Rab binding domain"/>
    <property type="match status" value="1"/>
</dbReference>
<gene>
    <name evidence="9" type="ORF">DASC09_055110</name>
</gene>
<evidence type="ECO:0000256" key="5">
    <source>
        <dbReference type="ARBA" id="ARBA00023204"/>
    </source>
</evidence>
<dbReference type="InterPro" id="IPR006642">
    <property type="entry name" value="Rad18_UBZ4"/>
</dbReference>
<dbReference type="PANTHER" id="PTHR13510">
    <property type="entry name" value="FYVE-FINGER-CONTAINING RAB5 EFFECTOR PROTEIN RABENOSYN-5-RELATED"/>
    <property type="match status" value="1"/>
</dbReference>
<keyword evidence="3 6" id="KW-0863">Zinc-finger</keyword>
<dbReference type="GO" id="GO:0098588">
    <property type="term" value="C:bounding membrane of organelle"/>
    <property type="evidence" value="ECO:0007669"/>
    <property type="project" value="UniProtKB-ARBA"/>
</dbReference>
<evidence type="ECO:0000256" key="1">
    <source>
        <dbReference type="ARBA" id="ARBA00022723"/>
    </source>
</evidence>
<evidence type="ECO:0000256" key="7">
    <source>
        <dbReference type="SAM" id="MobiDB-lite"/>
    </source>
</evidence>
<dbReference type="Pfam" id="PF11464">
    <property type="entry name" value="Rbsn"/>
    <property type="match status" value="1"/>
</dbReference>
<keyword evidence="10" id="KW-1185">Reference proteome</keyword>
<dbReference type="SMART" id="SM00734">
    <property type="entry name" value="ZnF_Rad18"/>
    <property type="match status" value="1"/>
</dbReference>
<dbReference type="GO" id="GO:0003677">
    <property type="term" value="F:DNA binding"/>
    <property type="evidence" value="ECO:0007669"/>
    <property type="project" value="InterPro"/>
</dbReference>
<feature type="region of interest" description="Disordered" evidence="7">
    <location>
        <begin position="150"/>
        <end position="173"/>
    </location>
</feature>
<dbReference type="PROSITE" id="PS00028">
    <property type="entry name" value="ZINC_FINGER_C2H2_1"/>
    <property type="match status" value="1"/>
</dbReference>
<dbReference type="EMBL" id="BTFZ01000019">
    <property type="protein sequence ID" value="GMM38172.1"/>
    <property type="molecule type" value="Genomic_DNA"/>
</dbReference>
<dbReference type="RefSeq" id="XP_064855168.1">
    <property type="nucleotide sequence ID" value="XM_064999096.1"/>
</dbReference>
<feature type="domain" description="FYVE-type" evidence="8">
    <location>
        <begin position="369"/>
        <end position="449"/>
    </location>
</feature>
<evidence type="ECO:0000256" key="6">
    <source>
        <dbReference type="PROSITE-ProRule" id="PRU00091"/>
    </source>
</evidence>
<dbReference type="GO" id="GO:0032266">
    <property type="term" value="F:phosphatidylinositol-3-phosphate binding"/>
    <property type="evidence" value="ECO:0007669"/>
    <property type="project" value="UniProtKB-ARBA"/>
</dbReference>
<name>A0AAV5QTG7_9ASCO</name>
<sequence>MSEIQPICAILITIIINIIEHFMAQQRQGATHKRVLGSPAPPRRLSDISQQPAMEQEILKNSLECPICGVLVKNSTQLNQHIDDIHLVIENHDESPSDNAVLFEDDIKSWIKNKIKIPNVKLFDTNNLSLSDINNSLLNINDYILTPNSSSSSLSELANTPKSPRSPQRATTQLKDAKLAKKYRLQVMKSMDKSKWRKLSPRHVNKCSIANCPNTVKFKYDNSPDGLGYDLENFEHNCFVCGKIFCGEHLPTPVKINKHGVLDPVNGIWFKCCHSCYEKKPGYVTNDHSTGVCRNLYGSFKRLRSSKIEHNKLHHFKIYKRIETYISQLIDSYYDYYYGVNKKSIFKLVLFNEAKKKLTTELMGYWQNDSDCLNCGICTKEFSNLFLRKHHCRLCGSVVCDDNCSMEVPVALLAPLILNPINSSKYQQVGMKMKHEVLRICLDCKSILFKKKGYHEDVTNPCSTIIQETENLLGLKTRIELTVPKFTKLLNIFESSDDEKLLEDLERLRKELTKYLTSFEKLSKKIILMGVPDSAQDDEAMITTNELQLIMSIKIFSIGYLKRHTSVLKRFQEVLLSRRKLQKQVNNQKVIETPVGSSATNKSSSITTNSNNNNNNNNKDIAITVVDLNNTASLESADEIKHLREELMILKEQHFLIDQMIDNAKKERKFDEVVTLKENVEELNGRISEILGHLGEEYGFD</sequence>
<dbReference type="InterPro" id="IPR013083">
    <property type="entry name" value="Znf_RING/FYVE/PHD"/>
</dbReference>
<dbReference type="PANTHER" id="PTHR13510:SF44">
    <property type="entry name" value="RABENOSYN-5"/>
    <property type="match status" value="1"/>
</dbReference>
<evidence type="ECO:0000256" key="3">
    <source>
        <dbReference type="ARBA" id="ARBA00022771"/>
    </source>
</evidence>
<dbReference type="InterPro" id="IPR052727">
    <property type="entry name" value="Rab4/Rab5_effector"/>
</dbReference>
<comment type="caution">
    <text evidence="9">The sequence shown here is derived from an EMBL/GenBank/DDBJ whole genome shotgun (WGS) entry which is preliminary data.</text>
</comment>
<dbReference type="Pfam" id="PF01363">
    <property type="entry name" value="FYVE"/>
    <property type="match status" value="1"/>
</dbReference>
<dbReference type="Proteomes" id="UP001360560">
    <property type="component" value="Unassembled WGS sequence"/>
</dbReference>
<organism evidence="9 10">
    <name type="scientific">Saccharomycopsis crataegensis</name>
    <dbReference type="NCBI Taxonomy" id="43959"/>
    <lineage>
        <taxon>Eukaryota</taxon>
        <taxon>Fungi</taxon>
        <taxon>Dikarya</taxon>
        <taxon>Ascomycota</taxon>
        <taxon>Saccharomycotina</taxon>
        <taxon>Saccharomycetes</taxon>
        <taxon>Saccharomycopsidaceae</taxon>
        <taxon>Saccharomycopsis</taxon>
    </lineage>
</organism>
<dbReference type="InterPro" id="IPR021565">
    <property type="entry name" value="Rbsn_Rab-bd"/>
</dbReference>
<evidence type="ECO:0000256" key="4">
    <source>
        <dbReference type="ARBA" id="ARBA00022833"/>
    </source>
</evidence>
<dbReference type="PROSITE" id="PS50178">
    <property type="entry name" value="ZF_FYVE"/>
    <property type="match status" value="1"/>
</dbReference>
<dbReference type="SMART" id="SM00064">
    <property type="entry name" value="FYVE"/>
    <property type="match status" value="2"/>
</dbReference>
<evidence type="ECO:0000313" key="10">
    <source>
        <dbReference type="Proteomes" id="UP001360560"/>
    </source>
</evidence>
<proteinExistence type="predicted"/>
<dbReference type="CDD" id="cd15737">
    <property type="entry name" value="FYVE2_Vac1p_like"/>
    <property type="match status" value="1"/>
</dbReference>
<evidence type="ECO:0000256" key="2">
    <source>
        <dbReference type="ARBA" id="ARBA00022763"/>
    </source>
</evidence>
<dbReference type="SUPFAM" id="SSF140125">
    <property type="entry name" value="Rabenosyn-5 Rab-binding domain-like"/>
    <property type="match status" value="1"/>
</dbReference>